<dbReference type="GO" id="GO:0042783">
    <property type="term" value="P:symbiont-mediated evasion of host immune response"/>
    <property type="evidence" value="ECO:0007669"/>
    <property type="project" value="InterPro"/>
</dbReference>
<proteinExistence type="evidence at transcript level"/>
<name>S5G6K3_9TRYP</name>
<dbReference type="InterPro" id="IPR027446">
    <property type="entry name" value="VSG_C_dom_sf"/>
</dbReference>
<dbReference type="EMBL" id="KC434521">
    <property type="protein sequence ID" value="AGQ49865.1"/>
    <property type="molecule type" value="mRNA"/>
</dbReference>
<dbReference type="GO" id="GO:0098552">
    <property type="term" value="C:side of membrane"/>
    <property type="evidence" value="ECO:0007669"/>
    <property type="project" value="UniProtKB-KW"/>
</dbReference>
<feature type="compositionally biased region" description="Basic and acidic residues" evidence="8">
    <location>
        <begin position="405"/>
        <end position="418"/>
    </location>
</feature>
<evidence type="ECO:0000256" key="3">
    <source>
        <dbReference type="ARBA" id="ARBA00022475"/>
    </source>
</evidence>
<evidence type="ECO:0000256" key="4">
    <source>
        <dbReference type="ARBA" id="ARBA00022622"/>
    </source>
</evidence>
<gene>
    <name evidence="11" type="primary">VSG</name>
</gene>
<keyword evidence="9" id="KW-0732">Signal</keyword>
<reference evidence="11" key="2">
    <citation type="submission" date="2013-01" db="EMBL/GenBank/DDBJ databases">
        <authorList>
            <person name="Hall J.P.J."/>
            <person name="Barry J.D."/>
        </authorList>
    </citation>
    <scope>NUCLEOTIDE SEQUENCE</scope>
    <source>
        <strain evidence="11">TREU927/4 GUTat 10.1</strain>
    </source>
</reference>
<dbReference type="InterPro" id="IPR001812">
    <property type="entry name" value="Trypano_VSG_A_N_dom"/>
</dbReference>
<evidence type="ECO:0000256" key="7">
    <source>
        <dbReference type="ARBA" id="ARBA00023288"/>
    </source>
</evidence>
<dbReference type="VEuPathDB" id="TriTrypDB:Tb927.4.5700"/>
<keyword evidence="3" id="KW-1003">Cell membrane</keyword>
<feature type="domain" description="Trypanosome variant surface glycoprotein A-type N-terminal" evidence="10">
    <location>
        <begin position="29"/>
        <end position="389"/>
    </location>
</feature>
<reference evidence="11" key="1">
    <citation type="journal article" date="2013" name="PLoS Pathog.">
        <title>Mosaic VSGs and the Scale of Trypanosoma brucei Antigenic Variation.</title>
        <authorList>
            <person name="Hall J.P."/>
            <person name="Wang H."/>
            <person name="Barry J.D."/>
        </authorList>
    </citation>
    <scope>NUCLEOTIDE SEQUENCE</scope>
    <source>
        <strain evidence="11">TREU927/4 GUTat 10.1</strain>
    </source>
</reference>
<evidence type="ECO:0000256" key="9">
    <source>
        <dbReference type="SAM" id="SignalP"/>
    </source>
</evidence>
<dbReference type="SUPFAM" id="SSF58087">
    <property type="entry name" value="Variant surface glycoprotein (N-terminal domain)"/>
    <property type="match status" value="1"/>
</dbReference>
<protein>
    <submittedName>
        <fullName evidence="11">Variant surface glycoprotein</fullName>
    </submittedName>
</protein>
<evidence type="ECO:0000256" key="8">
    <source>
        <dbReference type="SAM" id="MobiDB-lite"/>
    </source>
</evidence>
<evidence type="ECO:0000256" key="2">
    <source>
        <dbReference type="ARBA" id="ARBA00004609"/>
    </source>
</evidence>
<evidence type="ECO:0000259" key="10">
    <source>
        <dbReference type="Pfam" id="PF00913"/>
    </source>
</evidence>
<evidence type="ECO:0000256" key="5">
    <source>
        <dbReference type="ARBA" id="ARBA00023136"/>
    </source>
</evidence>
<keyword evidence="4" id="KW-0336">GPI-anchor</keyword>
<dbReference type="VEuPathDB" id="TriTrypDB:Tb427_000618400"/>
<dbReference type="SUPFAM" id="SSF118251">
    <property type="entry name" value="Variant surface glycoprotein MITAT 1.2, VSG 221, C-terminal domain"/>
    <property type="match status" value="1"/>
</dbReference>
<accession>S5G6K3</accession>
<dbReference type="AlphaFoldDB" id="S5G6K3"/>
<dbReference type="Gene3D" id="1.10.470.10">
    <property type="entry name" value="Variant Surface Glycoprotein, subunit A, domain 2"/>
    <property type="match status" value="1"/>
</dbReference>
<feature type="chain" id="PRO_5004528827" evidence="9">
    <location>
        <begin position="22"/>
        <end position="471"/>
    </location>
</feature>
<feature type="region of interest" description="Disordered" evidence="8">
    <location>
        <begin position="157"/>
        <end position="185"/>
    </location>
</feature>
<organism evidence="11">
    <name type="scientific">Trypanosoma brucei</name>
    <dbReference type="NCBI Taxonomy" id="5691"/>
    <lineage>
        <taxon>Eukaryota</taxon>
        <taxon>Discoba</taxon>
        <taxon>Euglenozoa</taxon>
        <taxon>Kinetoplastea</taxon>
        <taxon>Metakinetoplastina</taxon>
        <taxon>Trypanosomatida</taxon>
        <taxon>Trypanosomatidae</taxon>
        <taxon>Trypanosoma</taxon>
    </lineage>
</organism>
<dbReference type="GO" id="GO:0005886">
    <property type="term" value="C:plasma membrane"/>
    <property type="evidence" value="ECO:0007669"/>
    <property type="project" value="UniProtKB-SubCell"/>
</dbReference>
<evidence type="ECO:0000256" key="1">
    <source>
        <dbReference type="ARBA" id="ARBA00002523"/>
    </source>
</evidence>
<feature type="signal peptide" evidence="9">
    <location>
        <begin position="1"/>
        <end position="21"/>
    </location>
</feature>
<evidence type="ECO:0000313" key="11">
    <source>
        <dbReference type="EMBL" id="AGQ49865.1"/>
    </source>
</evidence>
<keyword evidence="6" id="KW-0325">Glycoprotein</keyword>
<keyword evidence="7" id="KW-0449">Lipoprotein</keyword>
<comment type="function">
    <text evidence="1">VSG forms a coat on the surface of the parasite. The trypanosome evades the immune response of the host by expressing a series of antigenically distinct VSGs from an estimated 1000 VSG genes.</text>
</comment>
<keyword evidence="5" id="KW-0472">Membrane</keyword>
<comment type="subcellular location">
    <subcellularLocation>
        <location evidence="2">Cell membrane</location>
        <topology evidence="2">Lipid-anchor</topology>
        <topology evidence="2">GPI-anchor</topology>
    </subcellularLocation>
</comment>
<evidence type="ECO:0000256" key="6">
    <source>
        <dbReference type="ARBA" id="ARBA00023180"/>
    </source>
</evidence>
<feature type="region of interest" description="Disordered" evidence="8">
    <location>
        <begin position="396"/>
        <end position="418"/>
    </location>
</feature>
<dbReference type="Pfam" id="PF00913">
    <property type="entry name" value="Trypan_glycop"/>
    <property type="match status" value="1"/>
</dbReference>
<dbReference type="VEuPathDB" id="TriTrypDB:Tb1125.4.5700"/>
<sequence length="471" mass="49795">MSVYKAWSILLLLSTLRQSESWHNTAQQVENACHAASDVRTFYGAIKGKIVQLSQAQRTADKDLAKLTLAAAVQTAKGETILTPVLAAAIAKSQNNAHQITNQLAEAITAATNLAEIAGIQELVQDTASLKIPQKADGATAGTWPPASGFPIRATADATSKNECSQAKHSTRTENSNPPSSTNGPVITVYHYKPKADDTTPTAGPRLCGKGGSFTAATTCADATAGGTTNMMILEGSLGTLQATKFERDKAGADEYTPSATVNDGIIPTQASITDKLKGVKAAEIALQELTIDAEHIKTKTDTGSPVFTATLLRTVVRSQSDKPTAAENQQAQDLIKNTYGTAENAYATKIWKALNDITIEKEAFGGTEAKQIRNIEDIAEIAQATAYYLGKAAARQSKPPADTTNKKETECKNKGKDDCDSEKCELKGDTCVGKEGVKVEGAGTQGTQNITGSNSFLIKKAPLLLAFLLF</sequence>
<dbReference type="Gene3D" id="3.90.150.10">
    <property type="entry name" value="Variant Surface Glycoprotein, subunit A domain 1"/>
    <property type="match status" value="1"/>
</dbReference>